<keyword evidence="1" id="KW-1133">Transmembrane helix</keyword>
<accession>A0ABP7W0N6</accession>
<dbReference type="InterPro" id="IPR007313">
    <property type="entry name" value="FxsA"/>
</dbReference>
<dbReference type="Proteomes" id="UP001501734">
    <property type="component" value="Unassembled WGS sequence"/>
</dbReference>
<comment type="caution">
    <text evidence="2">The sequence shown here is derived from an EMBL/GenBank/DDBJ whole genome shotgun (WGS) entry which is preliminary data.</text>
</comment>
<keyword evidence="1" id="KW-0472">Membrane</keyword>
<keyword evidence="1" id="KW-0812">Transmembrane</keyword>
<feature type="transmembrane region" description="Helical" evidence="1">
    <location>
        <begin position="71"/>
        <end position="101"/>
    </location>
</feature>
<dbReference type="PANTHER" id="PTHR35335:SF1">
    <property type="entry name" value="UPF0716 PROTEIN FXSA"/>
    <property type="match status" value="1"/>
</dbReference>
<gene>
    <name evidence="2" type="primary">fxsA</name>
    <name evidence="2" type="ORF">GCM10022410_23390</name>
</gene>
<dbReference type="EMBL" id="BAABDL010000127">
    <property type="protein sequence ID" value="GAA4078089.1"/>
    <property type="molecule type" value="Genomic_DNA"/>
</dbReference>
<keyword evidence="3" id="KW-1185">Reference proteome</keyword>
<evidence type="ECO:0000313" key="3">
    <source>
        <dbReference type="Proteomes" id="UP001501734"/>
    </source>
</evidence>
<evidence type="ECO:0000313" key="2">
    <source>
        <dbReference type="EMBL" id="GAA4078089.1"/>
    </source>
</evidence>
<dbReference type="Pfam" id="PF04186">
    <property type="entry name" value="FxsA"/>
    <property type="match status" value="1"/>
</dbReference>
<dbReference type="RefSeq" id="WP_344913388.1">
    <property type="nucleotide sequence ID" value="NZ_BAABDL010000127.1"/>
</dbReference>
<sequence>MFKWLLFILITVPLIELSIIIWASSYISGWSIIGMIVLTGFIGATLAKQQGIEALRRAQVSMQNGQLPSELFFDGLAILIGGLALLMPGFLTDLFGLILLIPLTRRVFKTWLKAIFQNMINQKHHIIYRRF</sequence>
<dbReference type="NCBIfam" id="NF008528">
    <property type="entry name" value="PRK11463.1-2"/>
    <property type="match status" value="1"/>
</dbReference>
<proteinExistence type="predicted"/>
<dbReference type="PANTHER" id="PTHR35335">
    <property type="entry name" value="UPF0716 PROTEIN FXSA"/>
    <property type="match status" value="1"/>
</dbReference>
<organism evidence="2 3">
    <name type="scientific">Amphibacillus indicireducens</name>
    <dbReference type="NCBI Taxonomy" id="1076330"/>
    <lineage>
        <taxon>Bacteria</taxon>
        <taxon>Bacillati</taxon>
        <taxon>Bacillota</taxon>
        <taxon>Bacilli</taxon>
        <taxon>Bacillales</taxon>
        <taxon>Bacillaceae</taxon>
        <taxon>Amphibacillus</taxon>
    </lineage>
</organism>
<reference evidence="3" key="1">
    <citation type="journal article" date="2019" name="Int. J. Syst. Evol. Microbiol.">
        <title>The Global Catalogue of Microorganisms (GCM) 10K type strain sequencing project: providing services to taxonomists for standard genome sequencing and annotation.</title>
        <authorList>
            <consortium name="The Broad Institute Genomics Platform"/>
            <consortium name="The Broad Institute Genome Sequencing Center for Infectious Disease"/>
            <person name="Wu L."/>
            <person name="Ma J."/>
        </authorList>
    </citation>
    <scope>NUCLEOTIDE SEQUENCE [LARGE SCALE GENOMIC DNA]</scope>
    <source>
        <strain evidence="3">JCM 17250</strain>
    </source>
</reference>
<protein>
    <submittedName>
        <fullName evidence="2">Membrane protein FxsA</fullName>
    </submittedName>
</protein>
<evidence type="ECO:0000256" key="1">
    <source>
        <dbReference type="SAM" id="Phobius"/>
    </source>
</evidence>
<feature type="transmembrane region" description="Helical" evidence="1">
    <location>
        <begin position="27"/>
        <end position="47"/>
    </location>
</feature>
<name>A0ABP7W0N6_9BACI</name>